<evidence type="ECO:0000313" key="4">
    <source>
        <dbReference type="Proteomes" id="UP000019763"/>
    </source>
</evidence>
<dbReference type="RefSeq" id="XP_011129621.1">
    <property type="nucleotide sequence ID" value="XM_011131319.1"/>
</dbReference>
<accession>A0A023B9T5</accession>
<feature type="region of interest" description="Disordered" evidence="1">
    <location>
        <begin position="880"/>
        <end position="901"/>
    </location>
</feature>
<evidence type="ECO:0000256" key="1">
    <source>
        <dbReference type="SAM" id="MobiDB-lite"/>
    </source>
</evidence>
<dbReference type="Proteomes" id="UP000019763">
    <property type="component" value="Unassembled WGS sequence"/>
</dbReference>
<feature type="region of interest" description="Disordered" evidence="1">
    <location>
        <begin position="1"/>
        <end position="30"/>
    </location>
</feature>
<protein>
    <submittedName>
        <fullName evidence="3">Phosphatidylinositol-specific phospholipase C X domain protein</fullName>
    </submittedName>
</protein>
<dbReference type="GO" id="GO:0008081">
    <property type="term" value="F:phosphoric diester hydrolase activity"/>
    <property type="evidence" value="ECO:0007669"/>
    <property type="project" value="InterPro"/>
</dbReference>
<dbReference type="SUPFAM" id="SSF47473">
    <property type="entry name" value="EF-hand"/>
    <property type="match status" value="1"/>
</dbReference>
<organism evidence="3 4">
    <name type="scientific">Gregarina niphandrodes</name>
    <name type="common">Septate eugregarine</name>
    <dbReference type="NCBI Taxonomy" id="110365"/>
    <lineage>
        <taxon>Eukaryota</taxon>
        <taxon>Sar</taxon>
        <taxon>Alveolata</taxon>
        <taxon>Apicomplexa</taxon>
        <taxon>Conoidasida</taxon>
        <taxon>Gregarinasina</taxon>
        <taxon>Eugregarinorida</taxon>
        <taxon>Gregarinidae</taxon>
        <taxon>Gregarina</taxon>
    </lineage>
</organism>
<feature type="compositionally biased region" description="Basic and acidic residues" evidence="1">
    <location>
        <begin position="162"/>
        <end position="179"/>
    </location>
</feature>
<feature type="region of interest" description="Disordered" evidence="1">
    <location>
        <begin position="118"/>
        <end position="179"/>
    </location>
</feature>
<name>A0A023B9T5_GRENI</name>
<evidence type="ECO:0000259" key="2">
    <source>
        <dbReference type="Pfam" id="PF00388"/>
    </source>
</evidence>
<reference evidence="3" key="1">
    <citation type="submission" date="2013-12" db="EMBL/GenBank/DDBJ databases">
        <authorList>
            <person name="Omoto C.K."/>
            <person name="Sibley D."/>
            <person name="Venepally P."/>
            <person name="Hadjithomas M."/>
            <person name="Karamycheva S."/>
            <person name="Brunk B."/>
            <person name="Roos D."/>
            <person name="Caler E."/>
            <person name="Lorenzi H."/>
        </authorList>
    </citation>
    <scope>NUCLEOTIDE SEQUENCE</scope>
</reference>
<dbReference type="SUPFAM" id="SSF51695">
    <property type="entry name" value="PLC-like phosphodiesterases"/>
    <property type="match status" value="1"/>
</dbReference>
<feature type="compositionally biased region" description="Basic and acidic residues" evidence="1">
    <location>
        <begin position="1"/>
        <end position="15"/>
    </location>
</feature>
<dbReference type="InterPro" id="IPR000909">
    <property type="entry name" value="PLipase_C_PInositol-sp_X_dom"/>
</dbReference>
<dbReference type="InterPro" id="IPR011992">
    <property type="entry name" value="EF-hand-dom_pair"/>
</dbReference>
<feature type="domain" description="Phosphatidylinositol-specific phospholipase C X" evidence="2">
    <location>
        <begin position="771"/>
        <end position="981"/>
    </location>
</feature>
<dbReference type="EMBL" id="AFNH02000362">
    <property type="protein sequence ID" value="EZG74921.1"/>
    <property type="molecule type" value="Genomic_DNA"/>
</dbReference>
<sequence>MGSEHVRSEHVRSEQALDGQTLNGEMGDGCYRISNESSALLGSKNSPPPVQLSSRLVNRGRLHKTGRLQVHKRFSKTSKYLGVGYLGVTSQESAQNTPRRATSPTDAYRLTLPGVKSRTAAVRTTESATLPPLPNMLFEKGPTETNLPTSQDHHRSRSKPGTKSDGKLDADESSHKPDVKSNIVAYEPWLKTAKSLLSPISKKKSKTGETLRRPLSSAPPVVTADPVVLASVVSEAEVEFEPAAPVLATLPARAASPGAGKPLLGTSAKAEVMFQTAGSRSSAGPPVRPSQAGLGAHGLSYSSLAMRSVEPTGELEVAGDGCVVQGVGGPGGETVSGGQVVGSSPGSVGDVLSELTLDPEAAAGCRALNGVNCVEFAREGSFLQLHSRWHRPMIRWVWLDTERMALCWETEDECVAVLPLSLVESIVSGPRSTFFQKRVLPGFGSAPAVPDQAFEVRTRKGSATVLKRLRRGANTGADTGYPDDVADKLGNGVKFGNSVNRGRNNLSSSSSEHVCDIGGCWSRRTGHDPGGVEAVGLEGLSQRHSRVASRNLSAEFLEGQRSNSIYKPVRHRLAGGWRRHYRFLAHEPKECRQWLLALAVLWHKAKSSHVQQNYRHHHPFVKTLWTRQLHSELCKFRDVLRLLQVLDLHADIGHCYTLFKKQDVDKSGIIGQPQFNHILNDLLDVSFLKQTFHLGNGDNDLCSIDQIVESLQDIQLETREKSQWLINDITSRGGYYVFDKLLTYLAVNQLVKHNLNNILNIHQADSEPREDAPLTHYWIRATYTPFGLNYINQSDMAVALTKTIQKGFRCLVIYIQNSTHIVEESKLSDDKELLNKELLGNELLGNELLGNELLGNELLGNELLGNELLGNELLGEVEQREVERNEPRKRNNDDIHPVVKPDEDSQLEMTLSKFCFILKSCAFIYSQHPVLLLLDIKSSNDHNFYHVLNQQLQTELESYLLQFDPNYDVPNLSTCNGKIILGSFANKDANYVCYTMYITPCMLYYVCHVVYYITSACCFHNVSTIMSPP</sequence>
<dbReference type="InterPro" id="IPR017946">
    <property type="entry name" value="PLC-like_Pdiesterase_TIM-brl"/>
</dbReference>
<dbReference type="AlphaFoldDB" id="A0A023B9T5"/>
<dbReference type="GeneID" id="22911743"/>
<dbReference type="VEuPathDB" id="CryptoDB:GNI_047050"/>
<comment type="caution">
    <text evidence="3">The sequence shown here is derived from an EMBL/GenBank/DDBJ whole genome shotgun (WGS) entry which is preliminary data.</text>
</comment>
<dbReference type="Pfam" id="PF00388">
    <property type="entry name" value="PI-PLC-X"/>
    <property type="match status" value="1"/>
</dbReference>
<keyword evidence="4" id="KW-1185">Reference proteome</keyword>
<proteinExistence type="predicted"/>
<evidence type="ECO:0000313" key="3">
    <source>
        <dbReference type="EMBL" id="EZG74921.1"/>
    </source>
</evidence>
<dbReference type="GO" id="GO:0006629">
    <property type="term" value="P:lipid metabolic process"/>
    <property type="evidence" value="ECO:0007669"/>
    <property type="project" value="InterPro"/>
</dbReference>
<dbReference type="SUPFAM" id="SSF50729">
    <property type="entry name" value="PH domain-like"/>
    <property type="match status" value="1"/>
</dbReference>
<gene>
    <name evidence="3" type="ORF">GNI_047050</name>
</gene>